<dbReference type="InterPro" id="IPR016186">
    <property type="entry name" value="C-type_lectin-like/link_sf"/>
</dbReference>
<dbReference type="OMA" id="DYWICEM"/>
<reference evidence="4" key="1">
    <citation type="submission" date="2025-08" db="UniProtKB">
        <authorList>
            <consortium name="Ensembl"/>
        </authorList>
    </citation>
    <scope>IDENTIFICATION</scope>
</reference>
<dbReference type="SMART" id="SM00034">
    <property type="entry name" value="CLECT"/>
    <property type="match status" value="1"/>
</dbReference>
<dbReference type="GeneTree" id="ENSGT00940000160666"/>
<organism evidence="4 5">
    <name type="scientific">Sphenodon punctatus</name>
    <name type="common">Tuatara</name>
    <name type="synonym">Hatteria punctata</name>
    <dbReference type="NCBI Taxonomy" id="8508"/>
    <lineage>
        <taxon>Eukaryota</taxon>
        <taxon>Metazoa</taxon>
        <taxon>Chordata</taxon>
        <taxon>Craniata</taxon>
        <taxon>Vertebrata</taxon>
        <taxon>Euteleostomi</taxon>
        <taxon>Lepidosauria</taxon>
        <taxon>Sphenodontia</taxon>
        <taxon>Sphenodontidae</taxon>
        <taxon>Sphenodon</taxon>
    </lineage>
</organism>
<dbReference type="InterPro" id="IPR050111">
    <property type="entry name" value="C-type_lectin/snaclec_domain"/>
</dbReference>
<dbReference type="Ensembl" id="ENSSPUT00000001670.1">
    <property type="protein sequence ID" value="ENSSPUP00000001582.1"/>
    <property type="gene ID" value="ENSSPUG00000001237.1"/>
</dbReference>
<dbReference type="PROSITE" id="PS50041">
    <property type="entry name" value="C_TYPE_LECTIN_2"/>
    <property type="match status" value="1"/>
</dbReference>
<protein>
    <recommendedName>
        <fullName evidence="3">C-type lectin domain-containing protein</fullName>
    </recommendedName>
</protein>
<evidence type="ECO:0000259" key="3">
    <source>
        <dbReference type="PROSITE" id="PS50041"/>
    </source>
</evidence>
<dbReference type="InterPro" id="IPR001304">
    <property type="entry name" value="C-type_lectin-like"/>
</dbReference>
<sequence length="159" mass="18332">EQGAGSQDSWVLVPLGALHLSPLRVALVDSICKTCPPGWFWFQRKCYYFSQSTQTWAEAKTVCALVRARLVVIDSQEKQEFLKRKRPKSRVHWLGLSDQKTEGKWLWVDGRPLELSFWSSGEPNNSNKEDCASMDVDGRWNDLPCTTSDYWICEMPWVC</sequence>
<dbReference type="PROSITE" id="PS00615">
    <property type="entry name" value="C_TYPE_LECTIN_1"/>
    <property type="match status" value="1"/>
</dbReference>
<dbReference type="Pfam" id="PF00059">
    <property type="entry name" value="Lectin_C"/>
    <property type="match status" value="1"/>
</dbReference>
<keyword evidence="5" id="KW-1185">Reference proteome</keyword>
<evidence type="ECO:0000313" key="5">
    <source>
        <dbReference type="Proteomes" id="UP000694392"/>
    </source>
</evidence>
<dbReference type="PANTHER" id="PTHR22803">
    <property type="entry name" value="MANNOSE, PHOSPHOLIPASE, LECTIN RECEPTOR RELATED"/>
    <property type="match status" value="1"/>
</dbReference>
<dbReference type="InterPro" id="IPR033989">
    <property type="entry name" value="CD209-like_CTLD"/>
</dbReference>
<dbReference type="SUPFAM" id="SSF56436">
    <property type="entry name" value="C-type lectin-like"/>
    <property type="match status" value="1"/>
</dbReference>
<evidence type="ECO:0000256" key="1">
    <source>
        <dbReference type="ARBA" id="ARBA00022734"/>
    </source>
</evidence>
<feature type="domain" description="C-type lectin" evidence="3">
    <location>
        <begin position="42"/>
        <end position="154"/>
    </location>
</feature>
<dbReference type="InterPro" id="IPR016187">
    <property type="entry name" value="CTDL_fold"/>
</dbReference>
<keyword evidence="2" id="KW-1015">Disulfide bond</keyword>
<accession>A0A8D0G2I9</accession>
<dbReference type="InterPro" id="IPR018378">
    <property type="entry name" value="C-type_lectin_CS"/>
</dbReference>
<reference evidence="4" key="2">
    <citation type="submission" date="2025-09" db="UniProtKB">
        <authorList>
            <consortium name="Ensembl"/>
        </authorList>
    </citation>
    <scope>IDENTIFICATION</scope>
</reference>
<proteinExistence type="predicted"/>
<dbReference type="Proteomes" id="UP000694392">
    <property type="component" value="Unplaced"/>
</dbReference>
<keyword evidence="1" id="KW-0430">Lectin</keyword>
<evidence type="ECO:0000313" key="4">
    <source>
        <dbReference type="Ensembl" id="ENSSPUP00000001582.1"/>
    </source>
</evidence>
<dbReference type="GO" id="GO:0030246">
    <property type="term" value="F:carbohydrate binding"/>
    <property type="evidence" value="ECO:0007669"/>
    <property type="project" value="UniProtKB-KW"/>
</dbReference>
<dbReference type="AlphaFoldDB" id="A0A8D0G2I9"/>
<dbReference type="Gene3D" id="3.10.100.10">
    <property type="entry name" value="Mannose-Binding Protein A, subunit A"/>
    <property type="match status" value="1"/>
</dbReference>
<name>A0A8D0G2I9_SPHPU</name>
<dbReference type="CDD" id="cd03590">
    <property type="entry name" value="CLECT_DC-SIGN_like"/>
    <property type="match status" value="1"/>
</dbReference>
<evidence type="ECO:0000256" key="2">
    <source>
        <dbReference type="ARBA" id="ARBA00023157"/>
    </source>
</evidence>